<proteinExistence type="predicted"/>
<dbReference type="InterPro" id="IPR036093">
    <property type="entry name" value="NAC_dom_sf"/>
</dbReference>
<dbReference type="InParanoid" id="B9S230"/>
<evidence type="ECO:0000256" key="2">
    <source>
        <dbReference type="ARBA" id="ARBA00023015"/>
    </source>
</evidence>
<evidence type="ECO:0000256" key="5">
    <source>
        <dbReference type="ARBA" id="ARBA00023242"/>
    </source>
</evidence>
<organism evidence="7 8">
    <name type="scientific">Ricinus communis</name>
    <name type="common">Castor bean</name>
    <dbReference type="NCBI Taxonomy" id="3988"/>
    <lineage>
        <taxon>Eukaryota</taxon>
        <taxon>Viridiplantae</taxon>
        <taxon>Streptophyta</taxon>
        <taxon>Embryophyta</taxon>
        <taxon>Tracheophyta</taxon>
        <taxon>Spermatophyta</taxon>
        <taxon>Magnoliopsida</taxon>
        <taxon>eudicotyledons</taxon>
        <taxon>Gunneridae</taxon>
        <taxon>Pentapetalae</taxon>
        <taxon>rosids</taxon>
        <taxon>fabids</taxon>
        <taxon>Malpighiales</taxon>
        <taxon>Euphorbiaceae</taxon>
        <taxon>Acalyphoideae</taxon>
        <taxon>Acalypheae</taxon>
        <taxon>Ricinus</taxon>
    </lineage>
</organism>
<keyword evidence="3" id="KW-0238">DNA-binding</keyword>
<dbReference type="STRING" id="3988.B9S230"/>
<comment type="subcellular location">
    <subcellularLocation>
        <location evidence="1">Nucleus</location>
    </subcellularLocation>
</comment>
<dbReference type="PROSITE" id="PS51005">
    <property type="entry name" value="NAC"/>
    <property type="match status" value="1"/>
</dbReference>
<evidence type="ECO:0000313" key="8">
    <source>
        <dbReference type="Proteomes" id="UP000008311"/>
    </source>
</evidence>
<reference evidence="8" key="1">
    <citation type="journal article" date="2010" name="Nat. Biotechnol.">
        <title>Draft genome sequence of the oilseed species Ricinus communis.</title>
        <authorList>
            <person name="Chan A.P."/>
            <person name="Crabtree J."/>
            <person name="Zhao Q."/>
            <person name="Lorenzi H."/>
            <person name="Orvis J."/>
            <person name="Puiu D."/>
            <person name="Melake-Berhan A."/>
            <person name="Jones K.M."/>
            <person name="Redman J."/>
            <person name="Chen G."/>
            <person name="Cahoon E.B."/>
            <person name="Gedil M."/>
            <person name="Stanke M."/>
            <person name="Haas B.J."/>
            <person name="Wortman J.R."/>
            <person name="Fraser-Liggett C.M."/>
            <person name="Ravel J."/>
            <person name="Rabinowicz P.D."/>
        </authorList>
    </citation>
    <scope>NUCLEOTIDE SEQUENCE [LARGE SCALE GENOMIC DNA]</scope>
    <source>
        <strain evidence="8">cv. Hale</strain>
    </source>
</reference>
<dbReference type="AlphaFoldDB" id="B9S230"/>
<dbReference type="GO" id="GO:0006355">
    <property type="term" value="P:regulation of DNA-templated transcription"/>
    <property type="evidence" value="ECO:0007669"/>
    <property type="project" value="InterPro"/>
</dbReference>
<dbReference type="Gene3D" id="2.170.150.80">
    <property type="entry name" value="NAC domain"/>
    <property type="match status" value="1"/>
</dbReference>
<evidence type="ECO:0000256" key="3">
    <source>
        <dbReference type="ARBA" id="ARBA00023125"/>
    </source>
</evidence>
<evidence type="ECO:0000259" key="6">
    <source>
        <dbReference type="PROSITE" id="PS51005"/>
    </source>
</evidence>
<keyword evidence="8" id="KW-1185">Reference proteome</keyword>
<feature type="domain" description="NAC" evidence="6">
    <location>
        <begin position="12"/>
        <end position="151"/>
    </location>
</feature>
<sequence length="259" mass="30008">MTSTPSLSESARDVGDGFRPKEAELVNHYLNKKISGYDQEVCRIPELNVYKLEPWDLIQHSGVNSNEQEWYFFHPNGGRPSRTTKNGLWKDTCRTRKVRHAEKQIGTKKTFVFHEGGPRKRVRTRWTIYEYSTTFNLHNQRAFVICKLFKNQNKKGTTPDCNEGELVHNMSIHDLEHQDHNLKSNNPTFGEDETSQVMTCENQATNIATSEEVDPQLLSNPGFFTGCNSQYYSEDPAKYLCMNGEQYFSNDDLWKFCDT</sequence>
<dbReference type="SUPFAM" id="SSF101941">
    <property type="entry name" value="NAC domain"/>
    <property type="match status" value="1"/>
</dbReference>
<evidence type="ECO:0000313" key="7">
    <source>
        <dbReference type="EMBL" id="EEF42373.1"/>
    </source>
</evidence>
<keyword evidence="4" id="KW-0804">Transcription</keyword>
<evidence type="ECO:0000256" key="1">
    <source>
        <dbReference type="ARBA" id="ARBA00004123"/>
    </source>
</evidence>
<dbReference type="InterPro" id="IPR003441">
    <property type="entry name" value="NAC-dom"/>
</dbReference>
<dbReference type="EMBL" id="EQ973846">
    <property type="protein sequence ID" value="EEF42373.1"/>
    <property type="molecule type" value="Genomic_DNA"/>
</dbReference>
<name>B9S230_RICCO</name>
<dbReference type="eggNOG" id="ENOG502QS98">
    <property type="taxonomic scope" value="Eukaryota"/>
</dbReference>
<gene>
    <name evidence="7" type="ORF">RCOM_1326820</name>
</gene>
<accession>B9S230</accession>
<keyword evidence="2" id="KW-0805">Transcription regulation</keyword>
<keyword evidence="5" id="KW-0539">Nucleus</keyword>
<protein>
    <submittedName>
        <fullName evidence="7">Transcription factor, putative</fullName>
    </submittedName>
</protein>
<dbReference type="PANTHER" id="PTHR31989">
    <property type="entry name" value="NAC DOMAIN-CONTAINING PROTEIN 82-RELATED"/>
    <property type="match status" value="1"/>
</dbReference>
<evidence type="ECO:0000256" key="4">
    <source>
        <dbReference type="ARBA" id="ARBA00023163"/>
    </source>
</evidence>
<dbReference type="Pfam" id="PF02365">
    <property type="entry name" value="NAM"/>
    <property type="match status" value="1"/>
</dbReference>
<dbReference type="GO" id="GO:0003677">
    <property type="term" value="F:DNA binding"/>
    <property type="evidence" value="ECO:0007669"/>
    <property type="project" value="UniProtKB-KW"/>
</dbReference>
<dbReference type="GO" id="GO:0005634">
    <property type="term" value="C:nucleus"/>
    <property type="evidence" value="ECO:0007669"/>
    <property type="project" value="UniProtKB-SubCell"/>
</dbReference>
<dbReference type="Proteomes" id="UP000008311">
    <property type="component" value="Unassembled WGS sequence"/>
</dbReference>